<comment type="caution">
    <text evidence="2">The sequence shown here is derived from an EMBL/GenBank/DDBJ whole genome shotgun (WGS) entry which is preliminary data.</text>
</comment>
<evidence type="ECO:0000313" key="3">
    <source>
        <dbReference type="Proteomes" id="UP000324513"/>
    </source>
</evidence>
<sequence length="143" mass="16843">MKNKKIILIGLSLLAIYGFLSVKIAYNFSSPHPIVDLDTLMQLFNPSNWKYINLSAEYQSNFFILYLEIILSILLFIFTIFIKKSKYILYSSMILFVIWFKNMILFREIIQIDIYAKSSILFLVSLVMLNILIFSYKNKAINE</sequence>
<dbReference type="RefSeq" id="WP_143349693.1">
    <property type="nucleotide sequence ID" value="NZ_FLSS01000021.1"/>
</dbReference>
<evidence type="ECO:0000313" key="2">
    <source>
        <dbReference type="EMBL" id="TYO92901.1"/>
    </source>
</evidence>
<proteinExistence type="predicted"/>
<gene>
    <name evidence="2" type="ORF">LX74_00962</name>
</gene>
<name>A0ABY3NIC8_ELIMR</name>
<keyword evidence="1" id="KW-1133">Transmembrane helix</keyword>
<organism evidence="2 3">
    <name type="scientific">Elizabethkingia miricola</name>
    <name type="common">Chryseobacterium miricola</name>
    <dbReference type="NCBI Taxonomy" id="172045"/>
    <lineage>
        <taxon>Bacteria</taxon>
        <taxon>Pseudomonadati</taxon>
        <taxon>Bacteroidota</taxon>
        <taxon>Flavobacteriia</taxon>
        <taxon>Flavobacteriales</taxon>
        <taxon>Weeksellaceae</taxon>
        <taxon>Elizabethkingia</taxon>
    </lineage>
</organism>
<dbReference type="EMBL" id="VNHK01000003">
    <property type="protein sequence ID" value="TYO92901.1"/>
    <property type="molecule type" value="Genomic_DNA"/>
</dbReference>
<evidence type="ECO:0000256" key="1">
    <source>
        <dbReference type="SAM" id="Phobius"/>
    </source>
</evidence>
<reference evidence="2 3" key="1">
    <citation type="submission" date="2019-07" db="EMBL/GenBank/DDBJ databases">
        <title>Genomic Encyclopedia of Archaeal and Bacterial Type Strains, Phase II (KMG-II): from individual species to whole genera.</title>
        <authorList>
            <person name="Goeker M."/>
        </authorList>
    </citation>
    <scope>NUCLEOTIDE SEQUENCE [LARGE SCALE GENOMIC DNA]</scope>
    <source>
        <strain evidence="2 3">DSM 14571</strain>
    </source>
</reference>
<feature type="transmembrane region" description="Helical" evidence="1">
    <location>
        <begin position="63"/>
        <end position="82"/>
    </location>
</feature>
<keyword evidence="1" id="KW-0812">Transmembrane</keyword>
<keyword evidence="1" id="KW-0472">Membrane</keyword>
<keyword evidence="3" id="KW-1185">Reference proteome</keyword>
<evidence type="ECO:0008006" key="4">
    <source>
        <dbReference type="Google" id="ProtNLM"/>
    </source>
</evidence>
<feature type="transmembrane region" description="Helical" evidence="1">
    <location>
        <begin position="118"/>
        <end position="136"/>
    </location>
</feature>
<feature type="transmembrane region" description="Helical" evidence="1">
    <location>
        <begin position="87"/>
        <end position="106"/>
    </location>
</feature>
<dbReference type="Proteomes" id="UP000324513">
    <property type="component" value="Unassembled WGS sequence"/>
</dbReference>
<protein>
    <recommendedName>
        <fullName evidence="4">Exosortase F system-associated protein</fullName>
    </recommendedName>
</protein>
<accession>A0ABY3NIC8</accession>